<dbReference type="AlphaFoldDB" id="A0A1K0I9H0"/>
<dbReference type="InterPro" id="IPR003481">
    <property type="entry name" value="FliD_N"/>
</dbReference>
<dbReference type="InterPro" id="IPR010810">
    <property type="entry name" value="Flagellin_hook_IN_motif"/>
</dbReference>
<dbReference type="InterPro" id="IPR010809">
    <property type="entry name" value="FliD_C"/>
</dbReference>
<dbReference type="PANTHER" id="PTHR30288">
    <property type="entry name" value="FLAGELLAR CAP/ASSEMBLY PROTEIN FLID"/>
    <property type="match status" value="1"/>
</dbReference>
<comment type="subcellular location">
    <subcellularLocation>
        <location evidence="5">Secreted</location>
    </subcellularLocation>
    <subcellularLocation>
        <location evidence="5">Bacterial flagellum</location>
    </subcellularLocation>
</comment>
<dbReference type="GO" id="GO:0009421">
    <property type="term" value="C:bacterial-type flagellum filament cap"/>
    <property type="evidence" value="ECO:0007669"/>
    <property type="project" value="InterPro"/>
</dbReference>
<dbReference type="GO" id="GO:0007155">
    <property type="term" value="P:cell adhesion"/>
    <property type="evidence" value="ECO:0007669"/>
    <property type="project" value="InterPro"/>
</dbReference>
<feature type="domain" description="Flagellar hook-associated protein 2 C-terminal" evidence="7">
    <location>
        <begin position="230"/>
        <end position="449"/>
    </location>
</feature>
<keyword evidence="8" id="KW-0969">Cilium</keyword>
<comment type="similarity">
    <text evidence="1 5">Belongs to the FliD family.</text>
</comment>
<sequence>MATISSIGIGSNLDLGGLLDQLQKAEQAPLDAINAQAKSYQTKLSAYSQVQSVLDAYQAAAKKLSDATTFGAVKAGVGTTDVMTVTTAANAVPGSYSITVNTLATAQSLVSSNVADQKAAIGGGELVFDFGEALATGGAATSTRKVTIPADSSLEGMRDAINKAGIGVTASIVNDGSANPYRLVLTSDKTGTQATMRVSSTDAALNNVVAFDPAAAPAANKMEQKVPPGNATLKINGIDVVSQSNSVVDAAQGVTMNLVKPGTTSLVVTRDNDAIKAAVQAFVTAYNNIQSSAKSLTAFDTKAGTSAALTGDGTLRTIQSGLRSMLGGAMDDGNGGTITLIDVGITFDKDGTMKLDDSKLTKAMSENLGRVTSLFSSTTGDGGIGKRASTYIEGLGKTDGALKVAQDGITKTLKDLEDDYDRVQDRVTATIDRYKAQFTQLDLVVAQMNRTSSYLTQQFNALNNSTKK</sequence>
<comment type="subunit">
    <text evidence="2 5">Homopentamer.</text>
</comment>
<dbReference type="GO" id="GO:0005576">
    <property type="term" value="C:extracellular region"/>
    <property type="evidence" value="ECO:0007669"/>
    <property type="project" value="UniProtKB-SubCell"/>
</dbReference>
<reference evidence="8" key="1">
    <citation type="submission" date="2016-09" db="EMBL/GenBank/DDBJ databases">
        <authorList>
            <person name="Capua I."/>
            <person name="De Benedictis P."/>
            <person name="Joannis T."/>
            <person name="Lombin L.H."/>
            <person name="Cattoli G."/>
        </authorList>
    </citation>
    <scope>NUCLEOTIDE SEQUENCE</scope>
    <source>
        <strain evidence="8">B9</strain>
    </source>
</reference>
<keyword evidence="5" id="KW-0964">Secreted</keyword>
<comment type="function">
    <text evidence="5">Required for morphogenesis and for the elongation of the flagellar filament by facilitating polymerization of the flagellin monomers at the tip of growing filament. Forms a capping structure, which prevents flagellin subunits (transported through the central channel of the flagellum) from leaking out without polymerization at the distal end.</text>
</comment>
<dbReference type="RefSeq" id="WP_340520748.1">
    <property type="nucleotide sequence ID" value="NZ_FMSH01000045.1"/>
</dbReference>
<dbReference type="GO" id="GO:0009424">
    <property type="term" value="C:bacterial-type flagellum hook"/>
    <property type="evidence" value="ECO:0007669"/>
    <property type="project" value="UniProtKB-UniRule"/>
</dbReference>
<evidence type="ECO:0000256" key="2">
    <source>
        <dbReference type="ARBA" id="ARBA00011255"/>
    </source>
</evidence>
<feature type="coiled-coil region" evidence="5">
    <location>
        <begin position="406"/>
        <end position="433"/>
    </location>
</feature>
<keyword evidence="8" id="KW-0966">Cell projection</keyword>
<evidence type="ECO:0000256" key="1">
    <source>
        <dbReference type="ARBA" id="ARBA00009764"/>
    </source>
</evidence>
<name>A0A1K0I9H0_CUPNE</name>
<organism evidence="8">
    <name type="scientific">Cupriavidus necator</name>
    <name type="common">Alcaligenes eutrophus</name>
    <name type="synonym">Ralstonia eutropha</name>
    <dbReference type="NCBI Taxonomy" id="106590"/>
    <lineage>
        <taxon>Bacteria</taxon>
        <taxon>Pseudomonadati</taxon>
        <taxon>Pseudomonadota</taxon>
        <taxon>Betaproteobacteria</taxon>
        <taxon>Burkholderiales</taxon>
        <taxon>Burkholderiaceae</taxon>
        <taxon>Cupriavidus</taxon>
    </lineage>
</organism>
<accession>A0A1K0I9H0</accession>
<dbReference type="Pfam" id="PF07195">
    <property type="entry name" value="FliD_C"/>
    <property type="match status" value="1"/>
</dbReference>
<keyword evidence="8" id="KW-0282">Flagellum</keyword>
<evidence type="ECO:0000256" key="4">
    <source>
        <dbReference type="ARBA" id="ARBA00023143"/>
    </source>
</evidence>
<feature type="domain" description="Flagellar hook-associated protein 2 N-terminal" evidence="6">
    <location>
        <begin position="11"/>
        <end position="107"/>
    </location>
</feature>
<dbReference type="Pfam" id="PF02465">
    <property type="entry name" value="FliD_N"/>
    <property type="match status" value="1"/>
</dbReference>
<evidence type="ECO:0000313" key="8">
    <source>
        <dbReference type="EMBL" id="SCU73928.1"/>
    </source>
</evidence>
<proteinExistence type="inferred from homology"/>
<dbReference type="EMBL" id="FMSH01000045">
    <property type="protein sequence ID" value="SCU73928.1"/>
    <property type="molecule type" value="Genomic_DNA"/>
</dbReference>
<keyword evidence="4 5" id="KW-0975">Bacterial flagellum</keyword>
<evidence type="ECO:0000259" key="7">
    <source>
        <dbReference type="Pfam" id="PF07195"/>
    </source>
</evidence>
<evidence type="ECO:0000256" key="5">
    <source>
        <dbReference type="RuleBase" id="RU362066"/>
    </source>
</evidence>
<gene>
    <name evidence="8" type="primary">fliD</name>
    <name evidence="8" type="ORF">CNECB9_1390012</name>
</gene>
<dbReference type="GO" id="GO:0071973">
    <property type="term" value="P:bacterial-type flagellum-dependent cell motility"/>
    <property type="evidence" value="ECO:0007669"/>
    <property type="project" value="TreeGrafter"/>
</dbReference>
<dbReference type="InterPro" id="IPR040026">
    <property type="entry name" value="FliD"/>
</dbReference>
<dbReference type="PANTHER" id="PTHR30288:SF0">
    <property type="entry name" value="FLAGELLAR HOOK-ASSOCIATED PROTEIN 2"/>
    <property type="match status" value="1"/>
</dbReference>
<dbReference type="Pfam" id="PF07196">
    <property type="entry name" value="Flagellin_IN"/>
    <property type="match status" value="1"/>
</dbReference>
<evidence type="ECO:0000256" key="3">
    <source>
        <dbReference type="ARBA" id="ARBA00023054"/>
    </source>
</evidence>
<keyword evidence="3 5" id="KW-0175">Coiled coil</keyword>
<protein>
    <recommendedName>
        <fullName evidence="5">Flagellar hook-associated protein 2</fullName>
        <shortName evidence="5">HAP2</shortName>
    </recommendedName>
    <alternativeName>
        <fullName evidence="5">Flagellar cap protein</fullName>
    </alternativeName>
</protein>
<evidence type="ECO:0000259" key="6">
    <source>
        <dbReference type="Pfam" id="PF02465"/>
    </source>
</evidence>